<evidence type="ECO:0000313" key="4">
    <source>
        <dbReference type="Proteomes" id="UP000641152"/>
    </source>
</evidence>
<proteinExistence type="predicted"/>
<dbReference type="PROSITE" id="PS51468">
    <property type="entry name" value="VIT"/>
    <property type="match status" value="1"/>
</dbReference>
<dbReference type="SMART" id="SM00609">
    <property type="entry name" value="VIT"/>
    <property type="match status" value="1"/>
</dbReference>
<gene>
    <name evidence="3" type="ORF">EBB_17370</name>
</gene>
<dbReference type="InterPro" id="IPR036465">
    <property type="entry name" value="vWFA_dom_sf"/>
</dbReference>
<dbReference type="SMART" id="SM00327">
    <property type="entry name" value="VWA"/>
    <property type="match status" value="1"/>
</dbReference>
<name>A0ABR9DGM9_9GAMM</name>
<keyword evidence="4" id="KW-1185">Reference proteome</keyword>
<dbReference type="InterPro" id="IPR013694">
    <property type="entry name" value="VIT"/>
</dbReference>
<sequence>MDNRECARLETQDGQPVMLSGVKLTGELRGLLFEASIEQRFYNPTRRNFEVVYTFPLPWGAVLLGIDVLLGDKQLSGTVIEKTLAEAGYEEALSEGNAAIMLEKNHDLSYSLNLGNLAANEHCVITLRYAQTMQYEQQGLRLLIPTVIAPRYGDDEQDGGLMPHQAPTHSLLTEYPFNLELRLHGELTQARVASPSHPVAVNFCSTEMGSVLTVTLARESSLDRDFVLILDKLAHTSMALAARDYAQSDSVAVLASFCPRISAGEPNNTAVKILVDCSGSMGGDSMDAARRALQAIVKQLGKGDHFSLSRFGSNVVHRSRGLWTLTNATRLAAERWVGDLEADLGGTEMEAALISTFNLAKAVTSDVLIITDGEISAIDSTIASAQKSGHRLFVVGIGSSPAESHLRRLAETTGGACDFVAPGEAVEPAILRMFARLRSPQLKEVSVVWPEGAKPKWVSPMAASIFDGDTVNVFGFFESAPQGKIHLLGKCGVDATPQEFACAHINEELQDAPTISRMAAAVRFESDDVNSEATPLAVAYQLVTDKTNFLLVHERDEAEKPVDMPDLYKVAQMVPAGWSGAGSVLYSMAPPILDACQSDDLSMPAMCRRVSSVSDASSDYLDVPAFLRTSGRTIDHRDSQYWSESDHYTGLTPLGVSTWLSTAPPTGWPKSYRELRRMGLGVWVVDWLEFTFGNEDGRPIAEATVVEAFLYVISKLDIRQSQDKSQGLIKGLKATVLQMKNRLMGTTKVRTSDVDFDLAEKIVVALEDMTTDQWPEQVFALVDATHVSFSECEQSVSHF</sequence>
<dbReference type="Proteomes" id="UP000641152">
    <property type="component" value="Unassembled WGS sequence"/>
</dbReference>
<dbReference type="PANTHER" id="PTHR45737">
    <property type="entry name" value="VON WILLEBRAND FACTOR A DOMAIN-CONTAINING PROTEIN 5A"/>
    <property type="match status" value="1"/>
</dbReference>
<feature type="domain" description="VWFA" evidence="1">
    <location>
        <begin position="270"/>
        <end position="437"/>
    </location>
</feature>
<dbReference type="PROSITE" id="PS50234">
    <property type="entry name" value="VWFA"/>
    <property type="match status" value="1"/>
</dbReference>
<comment type="caution">
    <text evidence="3">The sequence shown here is derived from an EMBL/GenBank/DDBJ whole genome shotgun (WGS) entry which is preliminary data.</text>
</comment>
<dbReference type="EMBL" id="JACXST010000002">
    <property type="protein sequence ID" value="MBD9362250.1"/>
    <property type="molecule type" value="Genomic_DNA"/>
</dbReference>
<feature type="domain" description="VIT" evidence="2">
    <location>
        <begin position="3"/>
        <end position="131"/>
    </location>
</feature>
<accession>A0ABR9DGM9</accession>
<evidence type="ECO:0000259" key="2">
    <source>
        <dbReference type="PROSITE" id="PS51468"/>
    </source>
</evidence>
<dbReference type="RefSeq" id="WP_192394950.1">
    <property type="nucleotide sequence ID" value="NZ_CAJHIU010000002.1"/>
</dbReference>
<dbReference type="Gene3D" id="3.40.50.410">
    <property type="entry name" value="von Willebrand factor, type A domain"/>
    <property type="match status" value="1"/>
</dbReference>
<dbReference type="SUPFAM" id="SSF53300">
    <property type="entry name" value="vWA-like"/>
    <property type="match status" value="1"/>
</dbReference>
<dbReference type="Pfam" id="PF08487">
    <property type="entry name" value="VIT"/>
    <property type="match status" value="1"/>
</dbReference>
<dbReference type="PANTHER" id="PTHR45737:SF6">
    <property type="entry name" value="VON WILLEBRAND FACTOR A DOMAIN-CONTAINING PROTEIN 5A"/>
    <property type="match status" value="1"/>
</dbReference>
<reference evidence="3 4" key="1">
    <citation type="submission" date="2020-09" db="EMBL/GenBank/DDBJ databases">
        <title>Methylomonas albis sp. nov. and Methylomonas fluvii sp. nov.: Two cold-adapted methanotrophs from the River Elbe and an amended description of Methylovulum psychrotolerans strain Eb1.</title>
        <authorList>
            <person name="Bussmann I.K."/>
            <person name="Klings K.-W."/>
            <person name="Warnstedt J."/>
            <person name="Hoppert M."/>
            <person name="Saborowski A."/>
            <person name="Horn F."/>
            <person name="Liebner S."/>
        </authorList>
    </citation>
    <scope>NUCLEOTIDE SEQUENCE [LARGE SCALE GENOMIC DNA]</scope>
    <source>
        <strain evidence="3 4">EbB</strain>
    </source>
</reference>
<dbReference type="Pfam" id="PF13768">
    <property type="entry name" value="VWA_3"/>
    <property type="match status" value="1"/>
</dbReference>
<dbReference type="InterPro" id="IPR002035">
    <property type="entry name" value="VWF_A"/>
</dbReference>
<evidence type="ECO:0000313" key="3">
    <source>
        <dbReference type="EMBL" id="MBD9362250.1"/>
    </source>
</evidence>
<evidence type="ECO:0000259" key="1">
    <source>
        <dbReference type="PROSITE" id="PS50234"/>
    </source>
</evidence>
<organism evidence="3 4">
    <name type="scientific">Methylomonas fluvii</name>
    <dbReference type="NCBI Taxonomy" id="1854564"/>
    <lineage>
        <taxon>Bacteria</taxon>
        <taxon>Pseudomonadati</taxon>
        <taxon>Pseudomonadota</taxon>
        <taxon>Gammaproteobacteria</taxon>
        <taxon>Methylococcales</taxon>
        <taxon>Methylococcaceae</taxon>
        <taxon>Methylomonas</taxon>
    </lineage>
</organism>
<protein>
    <submittedName>
        <fullName evidence="3">VWA domain-containing protein</fullName>
    </submittedName>
</protein>